<dbReference type="KEGG" id="sjv:SJAV_03620"/>
<dbReference type="Gene3D" id="2.60.40.10">
    <property type="entry name" value="Immunoglobulins"/>
    <property type="match status" value="1"/>
</dbReference>
<keyword evidence="1" id="KW-1133">Transmembrane helix</keyword>
<dbReference type="GeneID" id="92353291"/>
<reference evidence="2" key="1">
    <citation type="submission" date="2024-03" db="EMBL/GenBank/DDBJ databases">
        <title>Complete genome sequence of Sulfurisphaera javensis strain KD-1.</title>
        <authorList>
            <person name="Sakai H."/>
            <person name="Nur N."/>
            <person name="Suwanto A."/>
            <person name="Kurosawa N."/>
        </authorList>
    </citation>
    <scope>NUCLEOTIDE SEQUENCE</scope>
    <source>
        <strain evidence="2">KD-1</strain>
    </source>
</reference>
<evidence type="ECO:0000256" key="1">
    <source>
        <dbReference type="SAM" id="Phobius"/>
    </source>
</evidence>
<dbReference type="InterPro" id="IPR013783">
    <property type="entry name" value="Ig-like_fold"/>
</dbReference>
<feature type="transmembrane region" description="Helical" evidence="1">
    <location>
        <begin position="619"/>
        <end position="640"/>
    </location>
</feature>
<organism evidence="2">
    <name type="scientific">Sulfurisphaera javensis</name>
    <dbReference type="NCBI Taxonomy" id="2049879"/>
    <lineage>
        <taxon>Archaea</taxon>
        <taxon>Thermoproteota</taxon>
        <taxon>Thermoprotei</taxon>
        <taxon>Sulfolobales</taxon>
        <taxon>Sulfolobaceae</taxon>
        <taxon>Sulfurisphaera</taxon>
    </lineage>
</organism>
<dbReference type="AlphaFoldDB" id="A0AAT9GNX9"/>
<evidence type="ECO:0000313" key="2">
    <source>
        <dbReference type="EMBL" id="BFH72418.1"/>
    </source>
</evidence>
<sequence length="646" mass="69814">MKFKILNKALGFFVISLFILSLTVFSLPSSYSVNLMAIAHPSQLIAPGMSPVAITYTLINLGSTLFDVNVTPLSVYPFTVYQYYNQTENITIPELQSGNSLNVTFLYKVSPTASDGIYKVYFKVTGELPNGTTVSKNVSATVPILGYVSVSAQSVWGSLSSPLVVSSGENNLPLTIVLVNTGNVIASNVSVILKSTFPVKFEDQIIHVGYLPVGEPVEVTTYASIYPNASEGVYQVPIEIDYFDGSKITTNMTVSVNGYMNFSVSTVWGSINSPITVSSGQTQVPLTFIVRNLGDVNALNVSLDLDSSYPIYFTQKTAYLGIVPAGEYNYVTVTVNVYPNATPGVYYIPVTLQYFQTKTTIYTPILIYSPNITLNAFTVPPQIFPGYYDVELKAIIVNYGEALANNVTVSLSSPFPVISSNQFTIGALPQGVPANTTFLINIPNDTKPGYYYFNFTVNYDGGKYVKSVKIEVYPKANLEIVGVYYPSLTSGASQVPITITIKNVGNATAKNVKAILGSSDVIYPYVSSSNPLMALTASEAYLGDIAPGEEVNVTYVVDVSSGISAGNYSLAVTLLWNQTGGLFPFVQNDKFTVQVSPSALSNLLSQGIIVEVNGTKYTISWIAIIVVVIIIILIVIALALRGRRKH</sequence>
<keyword evidence="1" id="KW-0812">Transmembrane</keyword>
<dbReference type="PANTHER" id="PTHR35902:SF3">
    <property type="entry name" value="NPCBM-ASSOCIATED, NEW3 DOMAIN OF ALPHA-GALACTOSIDASE"/>
    <property type="match status" value="1"/>
</dbReference>
<gene>
    <name evidence="2" type="ORF">SJAV_03620</name>
</gene>
<accession>A0AAT9GNX9</accession>
<protein>
    <submittedName>
        <fullName evidence="2">COG1361 S-layer family protein</fullName>
    </submittedName>
</protein>
<keyword evidence="1" id="KW-0472">Membrane</keyword>
<dbReference type="PANTHER" id="PTHR35902">
    <property type="entry name" value="S-LAYER DOMAIN-LIKE PROTEIN-RELATED"/>
    <property type="match status" value="1"/>
</dbReference>
<name>A0AAT9GNX9_9CREN</name>
<dbReference type="RefSeq" id="WP_369610646.1">
    <property type="nucleotide sequence ID" value="NZ_AP031322.1"/>
</dbReference>
<dbReference type="EMBL" id="AP031322">
    <property type="protein sequence ID" value="BFH72418.1"/>
    <property type="molecule type" value="Genomic_DNA"/>
</dbReference>
<proteinExistence type="predicted"/>